<proteinExistence type="predicted"/>
<protein>
    <recommendedName>
        <fullName evidence="3">Secreted Zn-dependent protease</fullName>
    </recommendedName>
</protein>
<dbReference type="InterPro" id="IPR010321">
    <property type="entry name" value="DUF922"/>
</dbReference>
<comment type="caution">
    <text evidence="1">The sequence shown here is derived from an EMBL/GenBank/DDBJ whole genome shotgun (WGS) entry which is preliminary data.</text>
</comment>
<dbReference type="AlphaFoldDB" id="A0A5S5BXS3"/>
<reference evidence="1 2" key="1">
    <citation type="submission" date="2019-07" db="EMBL/GenBank/DDBJ databases">
        <title>Genomic Encyclopedia of Archaeal and Bacterial Type Strains, Phase II (KMG-II): from individual species to whole genera.</title>
        <authorList>
            <person name="Goeker M."/>
        </authorList>
    </citation>
    <scope>NUCLEOTIDE SEQUENCE [LARGE SCALE GENOMIC DNA]</scope>
    <source>
        <strain evidence="1 2">DSM 17527</strain>
    </source>
</reference>
<dbReference type="Proteomes" id="UP000324376">
    <property type="component" value="Unassembled WGS sequence"/>
</dbReference>
<name>A0A5S5BXS3_9FLAO</name>
<sequence length="199" mass="23981">MPRIVRLLLVVLSDNAGHNFIIMSKFFTILLSIFFLNDGYVERFSYTEKSILDWSDFRGDPRLDNDFDASVNTGITYQWSYSKDKEAIELKYDVDSFCYPLLSWVKKGQMTDYLLAHEQLHFDISELHARIMRKRLKEYKPGKNIRRDLNKMYKLVERMRTNMQEQYDIETDHSRNKESQKKWEEKVNRLIQYYDGFAK</sequence>
<dbReference type="Pfam" id="PF06037">
    <property type="entry name" value="DUF922"/>
    <property type="match status" value="1"/>
</dbReference>
<organism evidence="1 2">
    <name type="scientific">Aquimarina intermedia</name>
    <dbReference type="NCBI Taxonomy" id="350814"/>
    <lineage>
        <taxon>Bacteria</taxon>
        <taxon>Pseudomonadati</taxon>
        <taxon>Bacteroidota</taxon>
        <taxon>Flavobacteriia</taxon>
        <taxon>Flavobacteriales</taxon>
        <taxon>Flavobacteriaceae</taxon>
        <taxon>Aquimarina</taxon>
    </lineage>
</organism>
<dbReference type="EMBL" id="VNHU01000012">
    <property type="protein sequence ID" value="TYP70433.1"/>
    <property type="molecule type" value="Genomic_DNA"/>
</dbReference>
<gene>
    <name evidence="1" type="ORF">BD809_11225</name>
</gene>
<evidence type="ECO:0000313" key="2">
    <source>
        <dbReference type="Proteomes" id="UP000324376"/>
    </source>
</evidence>
<evidence type="ECO:0000313" key="1">
    <source>
        <dbReference type="EMBL" id="TYP70433.1"/>
    </source>
</evidence>
<evidence type="ECO:0008006" key="3">
    <source>
        <dbReference type="Google" id="ProtNLM"/>
    </source>
</evidence>
<accession>A0A5S5BXS3</accession>
<keyword evidence="2" id="KW-1185">Reference proteome</keyword>